<evidence type="ECO:0000256" key="4">
    <source>
        <dbReference type="ARBA" id="ARBA00022824"/>
    </source>
</evidence>
<evidence type="ECO:0000256" key="5">
    <source>
        <dbReference type="ARBA" id="ARBA00022989"/>
    </source>
</evidence>
<dbReference type="InterPro" id="IPR010580">
    <property type="entry name" value="ER_stress-assoc"/>
</dbReference>
<dbReference type="RefSeq" id="XP_012768665.1">
    <property type="nucleotide sequence ID" value="XM_012913211.1"/>
</dbReference>
<feature type="transmembrane region" description="Helical" evidence="7">
    <location>
        <begin position="64"/>
        <end position="81"/>
    </location>
</feature>
<keyword evidence="9" id="KW-1185">Reference proteome</keyword>
<keyword evidence="4" id="KW-0256">Endoplasmic reticulum</keyword>
<dbReference type="Proteomes" id="UP000033188">
    <property type="component" value="Chromosome 3"/>
</dbReference>
<organism evidence="8 9">
    <name type="scientific">Babesia bigemina</name>
    <dbReference type="NCBI Taxonomy" id="5866"/>
    <lineage>
        <taxon>Eukaryota</taxon>
        <taxon>Sar</taxon>
        <taxon>Alveolata</taxon>
        <taxon>Apicomplexa</taxon>
        <taxon>Aconoidasida</taxon>
        <taxon>Piroplasmida</taxon>
        <taxon>Babesiidae</taxon>
        <taxon>Babesia</taxon>
    </lineage>
</organism>
<dbReference type="VEuPathDB" id="PiroplasmaDB:BBBOND_0303830"/>
<dbReference type="AlphaFoldDB" id="A0A061DC28"/>
<keyword evidence="3 7" id="KW-0812">Transmembrane</keyword>
<evidence type="ECO:0000313" key="8">
    <source>
        <dbReference type="EMBL" id="CDR96479.1"/>
    </source>
</evidence>
<evidence type="ECO:0000256" key="7">
    <source>
        <dbReference type="SAM" id="Phobius"/>
    </source>
</evidence>
<evidence type="ECO:0000256" key="6">
    <source>
        <dbReference type="ARBA" id="ARBA00023136"/>
    </source>
</evidence>
<evidence type="ECO:0000256" key="2">
    <source>
        <dbReference type="ARBA" id="ARBA00005500"/>
    </source>
</evidence>
<sequence>MSAISRKIGLRNEKFATKVASTGGTKTSGQRRTISFYVLAFLLFVLVCSGICEMLMHIPQLDPANAAVLGIVSCYGLLVLLQSPSLRRRGRYASS</sequence>
<dbReference type="EMBL" id="LK391709">
    <property type="protein sequence ID" value="CDR96479.1"/>
    <property type="molecule type" value="Genomic_DNA"/>
</dbReference>
<protein>
    <submittedName>
        <fullName evidence="8">Uncharacterized protein</fullName>
    </submittedName>
</protein>
<dbReference type="OrthoDB" id="10553387at2759"/>
<proteinExistence type="inferred from homology"/>
<dbReference type="GO" id="GO:0005789">
    <property type="term" value="C:endoplasmic reticulum membrane"/>
    <property type="evidence" value="ECO:0007669"/>
    <property type="project" value="UniProtKB-SubCell"/>
</dbReference>
<comment type="subcellular location">
    <subcellularLocation>
        <location evidence="1">Endoplasmic reticulum membrane</location>
        <topology evidence="1">Single-pass membrane protein</topology>
    </subcellularLocation>
</comment>
<dbReference type="KEGG" id="bbig:BBBOND_0303830"/>
<comment type="similarity">
    <text evidence="2">Belongs to the RAMP4 family.</text>
</comment>
<evidence type="ECO:0000313" key="9">
    <source>
        <dbReference type="Proteomes" id="UP000033188"/>
    </source>
</evidence>
<name>A0A061DC28_BABBI</name>
<dbReference type="Pfam" id="PF06624">
    <property type="entry name" value="RAMP4"/>
    <property type="match status" value="1"/>
</dbReference>
<keyword evidence="6 7" id="KW-0472">Membrane</keyword>
<reference evidence="9" key="1">
    <citation type="journal article" date="2014" name="Nucleic Acids Res.">
        <title>The evolutionary dynamics of variant antigen genes in Babesia reveal a history of genomic innovation underlying host-parasite interaction.</title>
        <authorList>
            <person name="Jackson A.P."/>
            <person name="Otto T.D."/>
            <person name="Darby A."/>
            <person name="Ramaprasad A."/>
            <person name="Xia D."/>
            <person name="Echaide I.E."/>
            <person name="Farber M."/>
            <person name="Gahlot S."/>
            <person name="Gamble J."/>
            <person name="Gupta D."/>
            <person name="Gupta Y."/>
            <person name="Jackson L."/>
            <person name="Malandrin L."/>
            <person name="Malas T.B."/>
            <person name="Moussa E."/>
            <person name="Nair M."/>
            <person name="Reid A.J."/>
            <person name="Sanders M."/>
            <person name="Sharma J."/>
            <person name="Tracey A."/>
            <person name="Quail M.A."/>
            <person name="Weir W."/>
            <person name="Wastling J.M."/>
            <person name="Hall N."/>
            <person name="Willadsen P."/>
            <person name="Lingelbach K."/>
            <person name="Shiels B."/>
            <person name="Tait A."/>
            <person name="Berriman M."/>
            <person name="Allred D.R."/>
            <person name="Pain A."/>
        </authorList>
    </citation>
    <scope>NUCLEOTIDE SEQUENCE [LARGE SCALE GENOMIC DNA]</scope>
    <source>
        <strain evidence="9">Bond</strain>
    </source>
</reference>
<keyword evidence="5 7" id="KW-1133">Transmembrane helix</keyword>
<feature type="transmembrane region" description="Helical" evidence="7">
    <location>
        <begin position="36"/>
        <end position="58"/>
    </location>
</feature>
<evidence type="ECO:0000256" key="3">
    <source>
        <dbReference type="ARBA" id="ARBA00022692"/>
    </source>
</evidence>
<accession>A0A061DC28</accession>
<gene>
    <name evidence="8" type="ORF">BBBOND_0303830</name>
</gene>
<dbReference type="GeneID" id="24565020"/>
<evidence type="ECO:0000256" key="1">
    <source>
        <dbReference type="ARBA" id="ARBA00004389"/>
    </source>
</evidence>